<name>A0AAF0V7X6_SOLVR</name>
<protein>
    <submittedName>
        <fullName evidence="1">Uncharacterized protein</fullName>
    </submittedName>
</protein>
<accession>A0AAF0V7X6</accession>
<dbReference type="EMBL" id="CP133623">
    <property type="protein sequence ID" value="WMV60235.1"/>
    <property type="molecule type" value="Genomic_DNA"/>
</dbReference>
<evidence type="ECO:0000313" key="2">
    <source>
        <dbReference type="Proteomes" id="UP001234989"/>
    </source>
</evidence>
<proteinExistence type="predicted"/>
<reference evidence="1" key="1">
    <citation type="submission" date="2023-08" db="EMBL/GenBank/DDBJ databases">
        <title>A de novo genome assembly of Solanum verrucosum Schlechtendal, a Mexican diploid species geographically isolated from the other diploid A-genome species in potato relatives.</title>
        <authorList>
            <person name="Hosaka K."/>
        </authorList>
    </citation>
    <scope>NUCLEOTIDE SEQUENCE</scope>
    <source>
        <tissue evidence="1">Young leaves</tissue>
    </source>
</reference>
<dbReference type="AlphaFoldDB" id="A0AAF0V7X6"/>
<organism evidence="1 2">
    <name type="scientific">Solanum verrucosum</name>
    <dbReference type="NCBI Taxonomy" id="315347"/>
    <lineage>
        <taxon>Eukaryota</taxon>
        <taxon>Viridiplantae</taxon>
        <taxon>Streptophyta</taxon>
        <taxon>Embryophyta</taxon>
        <taxon>Tracheophyta</taxon>
        <taxon>Spermatophyta</taxon>
        <taxon>Magnoliopsida</taxon>
        <taxon>eudicotyledons</taxon>
        <taxon>Gunneridae</taxon>
        <taxon>Pentapetalae</taxon>
        <taxon>asterids</taxon>
        <taxon>lamiids</taxon>
        <taxon>Solanales</taxon>
        <taxon>Solanaceae</taxon>
        <taxon>Solanoideae</taxon>
        <taxon>Solaneae</taxon>
        <taxon>Solanum</taxon>
    </lineage>
</organism>
<evidence type="ECO:0000313" key="1">
    <source>
        <dbReference type="EMBL" id="WMV60235.1"/>
    </source>
</evidence>
<dbReference type="Proteomes" id="UP001234989">
    <property type="component" value="Chromosome 12"/>
</dbReference>
<sequence length="19" mass="2084">MSSSLRHVNLQSTNLQGVL</sequence>
<gene>
    <name evidence="1" type="ORF">MTR67_053620</name>
</gene>
<keyword evidence="2" id="KW-1185">Reference proteome</keyword>